<dbReference type="EMBL" id="CAJVPM010000709">
    <property type="protein sequence ID" value="CAG8450052.1"/>
    <property type="molecule type" value="Genomic_DNA"/>
</dbReference>
<name>A0ACA9K3L7_9GLOM</name>
<gene>
    <name evidence="1" type="ORF">SCALOS_LOCUS1142</name>
</gene>
<keyword evidence="2" id="KW-1185">Reference proteome</keyword>
<accession>A0ACA9K3L7</accession>
<evidence type="ECO:0000313" key="2">
    <source>
        <dbReference type="Proteomes" id="UP000789860"/>
    </source>
</evidence>
<organism evidence="1 2">
    <name type="scientific">Scutellospora calospora</name>
    <dbReference type="NCBI Taxonomy" id="85575"/>
    <lineage>
        <taxon>Eukaryota</taxon>
        <taxon>Fungi</taxon>
        <taxon>Fungi incertae sedis</taxon>
        <taxon>Mucoromycota</taxon>
        <taxon>Glomeromycotina</taxon>
        <taxon>Glomeromycetes</taxon>
        <taxon>Diversisporales</taxon>
        <taxon>Gigasporaceae</taxon>
        <taxon>Scutellospora</taxon>
    </lineage>
</organism>
<reference evidence="1" key="1">
    <citation type="submission" date="2021-06" db="EMBL/GenBank/DDBJ databases">
        <authorList>
            <person name="Kallberg Y."/>
            <person name="Tangrot J."/>
            <person name="Rosling A."/>
        </authorList>
    </citation>
    <scope>NUCLEOTIDE SEQUENCE</scope>
    <source>
        <strain evidence="1">AU212A</strain>
    </source>
</reference>
<evidence type="ECO:0000313" key="1">
    <source>
        <dbReference type="EMBL" id="CAG8450052.1"/>
    </source>
</evidence>
<comment type="caution">
    <text evidence="1">The sequence shown here is derived from an EMBL/GenBank/DDBJ whole genome shotgun (WGS) entry which is preliminary data.</text>
</comment>
<sequence length="798" mass="90742">MSEINDKMSYKRQRVSKACDSCRRKKIKCGGAPPVCSNCLAFNLNCTYNDTTKKRGPPKGYIEAIESRLYKMESLMGELVHSNDPRAETILAELMKDDLHPLHKARKVNYAARRNRASSFDDTLETRSIESLTDSSTNTNDNDETNFINDIMGIFCIDDKNQASYFGRSSGLHLLKYSDQYKYGFLSLNNTVSSNQNLVLRPELTEMPSQELSNHLLELYFNHVHPFYPIIYKPRFFKLLNDHEHPPYLLLNSMYSLASKFSDRLEVRKDQKDQLTAGDLFFSRAKALLDNCYDKAHATTIQALLLLSIREHGSGKTTRAWIYTGMAAKMTQCLGMHRNEKLRSVTLSHGEKEEQKRIFWACYVLERIPSVHFGRPLAINEKDIDAAYPSEEDDEYESLPFKMEQASSLFSINNNATTQTNEEYKEPKENQGHVISRFNCLIKLCEIIGRILQNVYTIKCNQSSVNDSVISILESSLRTWFLTLPPHLQYTSLDQHSDNLNVSTLSLHVLYYESLMLLHRPYAIENNSSHKICTSSAEVISNIVDSMFRQNILRNTLPVVVYITFITSIIHTCNASQSDTTISQPAKTSLAKCIRALESLNDIWMTPEKYINLLIGLVEIKGLQLDTNLESLSDRAESSRDLKKRNNFSNNQLSSLDSVGRQARFRAHVPPSDPFTAYQRPSSVTNRNNPAIDSSPPFTFNQAQPSRNLRHNFQESAQMYNSLGFRNMPTTTNISSSDPFAAQGVVSTSNGVGFWNIPQSANFEDWSYVHTQQVQQGVTLPSQTTLSPPMTSQPLLWE</sequence>
<proteinExistence type="predicted"/>
<dbReference type="Proteomes" id="UP000789860">
    <property type="component" value="Unassembled WGS sequence"/>
</dbReference>
<protein>
    <submittedName>
        <fullName evidence="1">8975_t:CDS:1</fullName>
    </submittedName>
</protein>